<sequence length="148" mass="15588">MSDREFNTGFGDSAAEEAKTARRFGQVNSEVYTRGMQCTGGTCGARPVSPGAAGACTVSAGLPEPLLSIPPAVPPPPSLFPVGADGLLNGRQRESANQATEACSVSQVNTWPLKPRLAASLLSAFSRAWFRGLRIYAATALRKKAQHR</sequence>
<gene>
    <name evidence="2" type="ORF">SKAU_G00252020</name>
</gene>
<comment type="caution">
    <text evidence="2">The sequence shown here is derived from an EMBL/GenBank/DDBJ whole genome shotgun (WGS) entry which is preliminary data.</text>
</comment>
<evidence type="ECO:0000256" key="1">
    <source>
        <dbReference type="SAM" id="MobiDB-lite"/>
    </source>
</evidence>
<organism evidence="2 3">
    <name type="scientific">Synaphobranchus kaupii</name>
    <name type="common">Kaup's arrowtooth eel</name>
    <dbReference type="NCBI Taxonomy" id="118154"/>
    <lineage>
        <taxon>Eukaryota</taxon>
        <taxon>Metazoa</taxon>
        <taxon>Chordata</taxon>
        <taxon>Craniata</taxon>
        <taxon>Vertebrata</taxon>
        <taxon>Euteleostomi</taxon>
        <taxon>Actinopterygii</taxon>
        <taxon>Neopterygii</taxon>
        <taxon>Teleostei</taxon>
        <taxon>Anguilliformes</taxon>
        <taxon>Synaphobranchidae</taxon>
        <taxon>Synaphobranchus</taxon>
    </lineage>
</organism>
<reference evidence="2" key="1">
    <citation type="journal article" date="2023" name="Science">
        <title>Genome structures resolve the early diversification of teleost fishes.</title>
        <authorList>
            <person name="Parey E."/>
            <person name="Louis A."/>
            <person name="Montfort J."/>
            <person name="Bouchez O."/>
            <person name="Roques C."/>
            <person name="Iampietro C."/>
            <person name="Lluch J."/>
            <person name="Castinel A."/>
            <person name="Donnadieu C."/>
            <person name="Desvignes T."/>
            <person name="Floi Bucao C."/>
            <person name="Jouanno E."/>
            <person name="Wen M."/>
            <person name="Mejri S."/>
            <person name="Dirks R."/>
            <person name="Jansen H."/>
            <person name="Henkel C."/>
            <person name="Chen W.J."/>
            <person name="Zahm M."/>
            <person name="Cabau C."/>
            <person name="Klopp C."/>
            <person name="Thompson A.W."/>
            <person name="Robinson-Rechavi M."/>
            <person name="Braasch I."/>
            <person name="Lecointre G."/>
            <person name="Bobe J."/>
            <person name="Postlethwait J.H."/>
            <person name="Berthelot C."/>
            <person name="Roest Crollius H."/>
            <person name="Guiguen Y."/>
        </authorList>
    </citation>
    <scope>NUCLEOTIDE SEQUENCE</scope>
    <source>
        <strain evidence="2">WJC10195</strain>
    </source>
</reference>
<feature type="region of interest" description="Disordered" evidence="1">
    <location>
        <begin position="1"/>
        <end position="26"/>
    </location>
</feature>
<name>A0A9Q1F3F9_SYNKA</name>
<proteinExistence type="predicted"/>
<dbReference type="Proteomes" id="UP001152622">
    <property type="component" value="Chromosome 9"/>
</dbReference>
<protein>
    <submittedName>
        <fullName evidence="2">Uncharacterized protein</fullName>
    </submittedName>
</protein>
<evidence type="ECO:0000313" key="3">
    <source>
        <dbReference type="Proteomes" id="UP001152622"/>
    </source>
</evidence>
<dbReference type="EMBL" id="JAINUF010000009">
    <property type="protein sequence ID" value="KAJ8350072.1"/>
    <property type="molecule type" value="Genomic_DNA"/>
</dbReference>
<keyword evidence="3" id="KW-1185">Reference proteome</keyword>
<accession>A0A9Q1F3F9</accession>
<dbReference type="AlphaFoldDB" id="A0A9Q1F3F9"/>
<evidence type="ECO:0000313" key="2">
    <source>
        <dbReference type="EMBL" id="KAJ8350072.1"/>
    </source>
</evidence>